<accession>A0A7C9A1X7</accession>
<dbReference type="EMBL" id="GISG01195935">
    <property type="protein sequence ID" value="MBA4657339.1"/>
    <property type="molecule type" value="Transcribed_RNA"/>
</dbReference>
<evidence type="ECO:0000313" key="1">
    <source>
        <dbReference type="EMBL" id="MBA4657339.1"/>
    </source>
</evidence>
<dbReference type="AlphaFoldDB" id="A0A7C9A1X7"/>
<protein>
    <submittedName>
        <fullName evidence="1">Uncharacterized protein</fullName>
    </submittedName>
</protein>
<organism evidence="1">
    <name type="scientific">Opuntia streptacantha</name>
    <name type="common">Prickly pear cactus</name>
    <name type="synonym">Opuntia cardona</name>
    <dbReference type="NCBI Taxonomy" id="393608"/>
    <lineage>
        <taxon>Eukaryota</taxon>
        <taxon>Viridiplantae</taxon>
        <taxon>Streptophyta</taxon>
        <taxon>Embryophyta</taxon>
        <taxon>Tracheophyta</taxon>
        <taxon>Spermatophyta</taxon>
        <taxon>Magnoliopsida</taxon>
        <taxon>eudicotyledons</taxon>
        <taxon>Gunneridae</taxon>
        <taxon>Pentapetalae</taxon>
        <taxon>Caryophyllales</taxon>
        <taxon>Cactineae</taxon>
        <taxon>Cactaceae</taxon>
        <taxon>Opuntioideae</taxon>
        <taxon>Opuntia</taxon>
    </lineage>
</organism>
<reference evidence="1" key="1">
    <citation type="journal article" date="2013" name="J. Plant Res.">
        <title>Effect of fungi and light on seed germination of three Opuntia species from semiarid lands of central Mexico.</title>
        <authorList>
            <person name="Delgado-Sanchez P."/>
            <person name="Jimenez-Bremont J.F."/>
            <person name="Guerrero-Gonzalez Mde L."/>
            <person name="Flores J."/>
        </authorList>
    </citation>
    <scope>NUCLEOTIDE SEQUENCE</scope>
    <source>
        <tissue evidence="1">Cladode</tissue>
    </source>
</reference>
<reference evidence="1" key="2">
    <citation type="submission" date="2020-07" db="EMBL/GenBank/DDBJ databases">
        <authorList>
            <person name="Vera ALvarez R."/>
            <person name="Arias-Moreno D.M."/>
            <person name="Jimenez-Jacinto V."/>
            <person name="Jimenez-Bremont J.F."/>
            <person name="Swaminathan K."/>
            <person name="Moose S.P."/>
            <person name="Guerrero-Gonzalez M.L."/>
            <person name="Marino-Ramirez L."/>
            <person name="Landsman D."/>
            <person name="Rodriguez-Kessler M."/>
            <person name="Delgado-Sanchez P."/>
        </authorList>
    </citation>
    <scope>NUCLEOTIDE SEQUENCE</scope>
    <source>
        <tissue evidence="1">Cladode</tissue>
    </source>
</reference>
<sequence>MLKILCGPIITTHLPVSVWDQVLRYLITHIIIIQVSLTYLEAYQFQLQQVQAMGGHIILPEPLGPLWTPCIQYWQEKARGVGKVCKLVEVLFGNYWLLSL</sequence>
<proteinExistence type="predicted"/>
<name>A0A7C9A1X7_OPUST</name>